<protein>
    <recommendedName>
        <fullName evidence="7">Major facilitator superfamily (MFS) profile domain-containing protein</fullName>
    </recommendedName>
</protein>
<dbReference type="OMA" id="WLACSSM"/>
<dbReference type="PROSITE" id="PS00216">
    <property type="entry name" value="SUGAR_TRANSPORT_1"/>
    <property type="match status" value="1"/>
</dbReference>
<feature type="transmembrane region" description="Helical" evidence="6">
    <location>
        <begin position="363"/>
        <end position="384"/>
    </location>
</feature>
<dbReference type="PANTHER" id="PTHR24064">
    <property type="entry name" value="SOLUTE CARRIER FAMILY 22 MEMBER"/>
    <property type="match status" value="1"/>
</dbReference>
<dbReference type="OrthoDB" id="6884957at2759"/>
<dbReference type="SUPFAM" id="SSF103473">
    <property type="entry name" value="MFS general substrate transporter"/>
    <property type="match status" value="1"/>
</dbReference>
<dbReference type="PROSITE" id="PS50850">
    <property type="entry name" value="MFS"/>
    <property type="match status" value="1"/>
</dbReference>
<proteinExistence type="predicted"/>
<feature type="transmembrane region" description="Helical" evidence="6">
    <location>
        <begin position="132"/>
        <end position="154"/>
    </location>
</feature>
<comment type="subcellular location">
    <subcellularLocation>
        <location evidence="1">Membrane</location>
        <topology evidence="1">Multi-pass membrane protein</topology>
    </subcellularLocation>
</comment>
<feature type="compositionally biased region" description="Acidic residues" evidence="5">
    <location>
        <begin position="548"/>
        <end position="557"/>
    </location>
</feature>
<evidence type="ECO:0000256" key="5">
    <source>
        <dbReference type="SAM" id="MobiDB-lite"/>
    </source>
</evidence>
<dbReference type="GO" id="GO:0022857">
    <property type="term" value="F:transmembrane transporter activity"/>
    <property type="evidence" value="ECO:0007669"/>
    <property type="project" value="InterPro"/>
</dbReference>
<name>A0A7M7M4C3_VARDE</name>
<reference evidence="8" key="1">
    <citation type="submission" date="2021-01" db="UniProtKB">
        <authorList>
            <consortium name="EnsemblMetazoa"/>
        </authorList>
    </citation>
    <scope>IDENTIFICATION</scope>
</reference>
<feature type="domain" description="Major facilitator superfamily (MFS) profile" evidence="7">
    <location>
        <begin position="65"/>
        <end position="511"/>
    </location>
</feature>
<dbReference type="Proteomes" id="UP000594260">
    <property type="component" value="Unplaced"/>
</dbReference>
<dbReference type="RefSeq" id="XP_022647888.1">
    <property type="nucleotide sequence ID" value="XM_022792153.1"/>
</dbReference>
<dbReference type="InterPro" id="IPR020846">
    <property type="entry name" value="MFS_dom"/>
</dbReference>
<feature type="region of interest" description="Disordered" evidence="5">
    <location>
        <begin position="545"/>
        <end position="579"/>
    </location>
</feature>
<feature type="transmembrane region" description="Helical" evidence="6">
    <location>
        <begin position="391"/>
        <end position="410"/>
    </location>
</feature>
<dbReference type="Pfam" id="PF00083">
    <property type="entry name" value="Sugar_tr"/>
    <property type="match status" value="1"/>
</dbReference>
<dbReference type="RefSeq" id="XP_022647889.1">
    <property type="nucleotide sequence ID" value="XM_022792154.1"/>
</dbReference>
<dbReference type="EnsemblMetazoa" id="XM_022792153">
    <property type="protein sequence ID" value="XP_022647888"/>
    <property type="gene ID" value="LOC111244759"/>
</dbReference>
<dbReference type="Gene3D" id="1.20.1250.20">
    <property type="entry name" value="MFS general substrate transporter like domains"/>
    <property type="match status" value="1"/>
</dbReference>
<dbReference type="RefSeq" id="XP_022647887.1">
    <property type="nucleotide sequence ID" value="XM_022792152.1"/>
</dbReference>
<dbReference type="GO" id="GO:0016020">
    <property type="term" value="C:membrane"/>
    <property type="evidence" value="ECO:0007669"/>
    <property type="project" value="UniProtKB-SubCell"/>
</dbReference>
<evidence type="ECO:0000256" key="4">
    <source>
        <dbReference type="ARBA" id="ARBA00023136"/>
    </source>
</evidence>
<evidence type="ECO:0000256" key="3">
    <source>
        <dbReference type="ARBA" id="ARBA00022989"/>
    </source>
</evidence>
<keyword evidence="4 6" id="KW-0472">Membrane</keyword>
<evidence type="ECO:0000259" key="7">
    <source>
        <dbReference type="PROSITE" id="PS50850"/>
    </source>
</evidence>
<dbReference type="InterPro" id="IPR005829">
    <property type="entry name" value="Sugar_transporter_CS"/>
</dbReference>
<keyword evidence="2 6" id="KW-0812">Transmembrane</keyword>
<dbReference type="GeneID" id="111244759"/>
<feature type="transmembrane region" description="Helical" evidence="6">
    <location>
        <begin position="422"/>
        <end position="440"/>
    </location>
</feature>
<evidence type="ECO:0000256" key="1">
    <source>
        <dbReference type="ARBA" id="ARBA00004141"/>
    </source>
</evidence>
<sequence length="579" mass="64551">MEFDLALQGAGSFGLYQKLLLGFLVLPAGMFCAFVYFCQYFIILVPHKFHCKLPTNRSQIVASNLTYEAAKRIFIPADDQCHLFEYENATSALYSLQEPLRNATCNEYTFEFNELYPTIATEMFLVCDRGKYIYVIQTLFYVALSMGAIIFGIVSDRFGRRSSIICSYCLAATAGLLCSMVDVNIVSFTLFRFLVGLCLLPLSEDPYVLALEYIGAEHRTSAIVSWAVSYILSSMVVPWVAKGCHNWRLFNVVMSVPLLLPVLLMNFIPESASWLLSKHRDAEAVDELITVGKWNGKEVPTDLELRVEDAEQFYNGKGITLLELVGTPTIRKHTLLLAASWFLTYLVYHSVIFSTSFIGTDIYLSYTLGAMVELLALVFVMFSVDAVGRKLPMMVSTTMTVITSLCGLFFLHTSPEVEEVYARARLALLLLMRVAITTHYDIMLQYGAEVYPTILRGRGLAVLRFAGTLSLYISPTLVYTAQVNMVYPIIICGLLSAVLVILTLFLCETRGLPLPQTIEAAEQLGKGEPLLGFMCACLERVKGRATEDEPDQGEGEVGETRRNGTVSSDGRTSEEDDKC</sequence>
<evidence type="ECO:0000256" key="2">
    <source>
        <dbReference type="ARBA" id="ARBA00022692"/>
    </source>
</evidence>
<dbReference type="AlphaFoldDB" id="A0A7M7M4C3"/>
<feature type="transmembrane region" description="Helical" evidence="6">
    <location>
        <begin position="485"/>
        <end position="507"/>
    </location>
</feature>
<dbReference type="InterPro" id="IPR005828">
    <property type="entry name" value="MFS_sugar_transport-like"/>
</dbReference>
<evidence type="ECO:0000313" key="9">
    <source>
        <dbReference type="Proteomes" id="UP000594260"/>
    </source>
</evidence>
<dbReference type="EnsemblMetazoa" id="XM_022792152">
    <property type="protein sequence ID" value="XP_022647887"/>
    <property type="gene ID" value="LOC111244759"/>
</dbReference>
<feature type="transmembrane region" description="Helical" evidence="6">
    <location>
        <begin position="20"/>
        <end position="43"/>
    </location>
</feature>
<feature type="transmembrane region" description="Helical" evidence="6">
    <location>
        <begin position="223"/>
        <end position="241"/>
    </location>
</feature>
<dbReference type="KEGG" id="vde:111244759"/>
<keyword evidence="3 6" id="KW-1133">Transmembrane helix</keyword>
<evidence type="ECO:0000256" key="6">
    <source>
        <dbReference type="SAM" id="Phobius"/>
    </source>
</evidence>
<feature type="transmembrane region" description="Helical" evidence="6">
    <location>
        <begin position="247"/>
        <end position="268"/>
    </location>
</feature>
<dbReference type="InterPro" id="IPR036259">
    <property type="entry name" value="MFS_trans_sf"/>
</dbReference>
<evidence type="ECO:0000313" key="8">
    <source>
        <dbReference type="EnsemblMetazoa" id="XP_022647889"/>
    </source>
</evidence>
<feature type="transmembrane region" description="Helical" evidence="6">
    <location>
        <begin position="335"/>
        <end position="357"/>
    </location>
</feature>
<dbReference type="EnsemblMetazoa" id="XM_022792154">
    <property type="protein sequence ID" value="XP_022647889"/>
    <property type="gene ID" value="LOC111244759"/>
</dbReference>
<dbReference type="InParanoid" id="A0A7M7M4C3"/>
<accession>A0A7M7M4C3</accession>
<keyword evidence="9" id="KW-1185">Reference proteome</keyword>
<organism evidence="8 9">
    <name type="scientific">Varroa destructor</name>
    <name type="common">Honeybee mite</name>
    <dbReference type="NCBI Taxonomy" id="109461"/>
    <lineage>
        <taxon>Eukaryota</taxon>
        <taxon>Metazoa</taxon>
        <taxon>Ecdysozoa</taxon>
        <taxon>Arthropoda</taxon>
        <taxon>Chelicerata</taxon>
        <taxon>Arachnida</taxon>
        <taxon>Acari</taxon>
        <taxon>Parasitiformes</taxon>
        <taxon>Mesostigmata</taxon>
        <taxon>Gamasina</taxon>
        <taxon>Dermanyssoidea</taxon>
        <taxon>Varroidae</taxon>
        <taxon>Varroa</taxon>
    </lineage>
</organism>